<accession>A0ABR0UP66</accession>
<keyword evidence="2" id="KW-1185">Reference proteome</keyword>
<sequence length="147" mass="17532">MSPKKALRAAMLKRRFADTIFKATHQVEKCDPLRIQQERERLEREKQEAMLKRRFADTIFKATHQVEKCDPLKMQQERERLEKMEKTVEIYENVYILKDLEMLCYGSRVEGVHRGNPLERLGLYLKDDYLEEDEDAILDLEEGEILS</sequence>
<dbReference type="InterPro" id="IPR052442">
    <property type="entry name" value="Env_Response_Regulator"/>
</dbReference>
<evidence type="ECO:0000313" key="1">
    <source>
        <dbReference type="EMBL" id="KAK6124132.1"/>
    </source>
</evidence>
<organism evidence="1 2">
    <name type="scientific">Rehmannia glutinosa</name>
    <name type="common">Chinese foxglove</name>
    <dbReference type="NCBI Taxonomy" id="99300"/>
    <lineage>
        <taxon>Eukaryota</taxon>
        <taxon>Viridiplantae</taxon>
        <taxon>Streptophyta</taxon>
        <taxon>Embryophyta</taxon>
        <taxon>Tracheophyta</taxon>
        <taxon>Spermatophyta</taxon>
        <taxon>Magnoliopsida</taxon>
        <taxon>eudicotyledons</taxon>
        <taxon>Gunneridae</taxon>
        <taxon>Pentapetalae</taxon>
        <taxon>asterids</taxon>
        <taxon>lamiids</taxon>
        <taxon>Lamiales</taxon>
        <taxon>Orobanchaceae</taxon>
        <taxon>Rehmannieae</taxon>
        <taxon>Rehmannia</taxon>
    </lineage>
</organism>
<dbReference type="Proteomes" id="UP001318860">
    <property type="component" value="Unassembled WGS sequence"/>
</dbReference>
<evidence type="ECO:0000313" key="2">
    <source>
        <dbReference type="Proteomes" id="UP001318860"/>
    </source>
</evidence>
<dbReference type="EMBL" id="JABTTQ020002415">
    <property type="protein sequence ID" value="KAK6124132.1"/>
    <property type="molecule type" value="Genomic_DNA"/>
</dbReference>
<proteinExistence type="predicted"/>
<dbReference type="PANTHER" id="PTHR46136:SF19">
    <property type="entry name" value="TRANSCRIPTION FACTOR GTE12"/>
    <property type="match status" value="1"/>
</dbReference>
<comment type="caution">
    <text evidence="1">The sequence shown here is derived from an EMBL/GenBank/DDBJ whole genome shotgun (WGS) entry which is preliminary data.</text>
</comment>
<dbReference type="PANTHER" id="PTHR46136">
    <property type="entry name" value="TRANSCRIPTION FACTOR GTE8"/>
    <property type="match status" value="1"/>
</dbReference>
<reference evidence="1 2" key="1">
    <citation type="journal article" date="2021" name="Comput. Struct. Biotechnol. J.">
        <title>De novo genome assembly of the potent medicinal plant Rehmannia glutinosa using nanopore technology.</title>
        <authorList>
            <person name="Ma L."/>
            <person name="Dong C."/>
            <person name="Song C."/>
            <person name="Wang X."/>
            <person name="Zheng X."/>
            <person name="Niu Y."/>
            <person name="Chen S."/>
            <person name="Feng W."/>
        </authorList>
    </citation>
    <scope>NUCLEOTIDE SEQUENCE [LARGE SCALE GENOMIC DNA]</scope>
    <source>
        <strain evidence="1">DH-2019</strain>
    </source>
</reference>
<protein>
    <submittedName>
        <fullName evidence="1">Uncharacterized protein</fullName>
    </submittedName>
</protein>
<gene>
    <name evidence="1" type="ORF">DH2020_042105</name>
</gene>
<name>A0ABR0UP66_REHGL</name>